<dbReference type="Pfam" id="PF18701">
    <property type="entry name" value="DUF5641"/>
    <property type="match status" value="1"/>
</dbReference>
<accession>A0A6H5H4Q3</accession>
<name>A0A6H5H4Q3_9HEMI</name>
<evidence type="ECO:0000259" key="2">
    <source>
        <dbReference type="PROSITE" id="PS50994"/>
    </source>
</evidence>
<dbReference type="Proteomes" id="UP000479000">
    <property type="component" value="Unassembled WGS sequence"/>
</dbReference>
<dbReference type="InterPro" id="IPR040676">
    <property type="entry name" value="DUF5641"/>
</dbReference>
<dbReference type="PANTHER" id="PTHR47331">
    <property type="entry name" value="PHD-TYPE DOMAIN-CONTAINING PROTEIN"/>
    <property type="match status" value="1"/>
</dbReference>
<sequence>MWLKYRERLCDIEKINLPRRVLFGNSTTYSFFGFCDSSEKAYGACIYVRSTDSDGKVQSHLLCGKARVAPTKRVTLPRMELMGAVLLAELMKSTLSALKIKNPEVHYFTDSEIVLAWLKGRPEQWKTYVSNRVAQIQELSTFDQWHHVPTKQNPADIASRGIQPTILQTYQLWWEGPQWIMGNQSEWPKSKHSVTEIPEQKPVTFSLISTVGMENSELVGKLIQKLSSWRRLQDIMAYLLRFLHNCKQPRSARMTGHLSVGELDEARNFLIRTVQAEAFQEEIHRLKSNRNLQRTSKLLSLSAFIDNKGLLRVGGRISNAVIELERKHPLILPYKHHLTELILEDCHRKNFHVGANALLTIVRGEYWPLNGKSASKSVVHNCVLCRRANATTLKPYMADLPLERVNPGRCFENCGVDFCGPIWIKTNTRKSVKHKVYIAVFVCFAVKAIHLELVTDLSSQAFIAALKRFFSRRGTSRRIFSDNGTNFVGAQKELRFFVTNRDIQSHCSQHGVEWHFLPPAAPHMGGLWERSVRSVKSHLKKAMDKMVMTYEEAYTVLAGIEACLNSRPLTTLSDDPNDPTPLTPAHFLIGSPLHLPPEPDYVTQTPLVKRWQRLQQIQQQFWSQWSTEYLSSLQLRSKWRFPQNNIPIGTLVTIKDENLKPLEWRMARIVALHPGKDGVARVATLRLSGGHELMRPLVKVCPILDVTSEESPDPQGAPGNQASGLQDQQC</sequence>
<dbReference type="SUPFAM" id="SSF53098">
    <property type="entry name" value="Ribonuclease H-like"/>
    <property type="match status" value="1"/>
</dbReference>
<organism evidence="3 4">
    <name type="scientific">Nesidiocoris tenuis</name>
    <dbReference type="NCBI Taxonomy" id="355587"/>
    <lineage>
        <taxon>Eukaryota</taxon>
        <taxon>Metazoa</taxon>
        <taxon>Ecdysozoa</taxon>
        <taxon>Arthropoda</taxon>
        <taxon>Hexapoda</taxon>
        <taxon>Insecta</taxon>
        <taxon>Pterygota</taxon>
        <taxon>Neoptera</taxon>
        <taxon>Paraneoptera</taxon>
        <taxon>Hemiptera</taxon>
        <taxon>Heteroptera</taxon>
        <taxon>Panheteroptera</taxon>
        <taxon>Cimicomorpha</taxon>
        <taxon>Miridae</taxon>
        <taxon>Dicyphina</taxon>
        <taxon>Nesidiocoris</taxon>
    </lineage>
</organism>
<dbReference type="Pfam" id="PF00665">
    <property type="entry name" value="rve"/>
    <property type="match status" value="1"/>
</dbReference>
<dbReference type="AlphaFoldDB" id="A0A6H5H4Q3"/>
<dbReference type="GO" id="GO:0015074">
    <property type="term" value="P:DNA integration"/>
    <property type="evidence" value="ECO:0007669"/>
    <property type="project" value="InterPro"/>
</dbReference>
<dbReference type="Pfam" id="PF05380">
    <property type="entry name" value="Peptidase_A17"/>
    <property type="match status" value="1"/>
</dbReference>
<feature type="domain" description="Integrase catalytic" evidence="2">
    <location>
        <begin position="403"/>
        <end position="592"/>
    </location>
</feature>
<dbReference type="InterPro" id="IPR001584">
    <property type="entry name" value="Integrase_cat-core"/>
</dbReference>
<evidence type="ECO:0000313" key="4">
    <source>
        <dbReference type="Proteomes" id="UP000479000"/>
    </source>
</evidence>
<dbReference type="GO" id="GO:0003676">
    <property type="term" value="F:nucleic acid binding"/>
    <property type="evidence" value="ECO:0007669"/>
    <property type="project" value="InterPro"/>
</dbReference>
<dbReference type="InterPro" id="IPR008042">
    <property type="entry name" value="Retrotrans_Pao"/>
</dbReference>
<dbReference type="InterPro" id="IPR012337">
    <property type="entry name" value="RNaseH-like_sf"/>
</dbReference>
<feature type="region of interest" description="Disordered" evidence="1">
    <location>
        <begin position="708"/>
        <end position="730"/>
    </location>
</feature>
<dbReference type="Pfam" id="PF17921">
    <property type="entry name" value="Integrase_H2C2"/>
    <property type="match status" value="1"/>
</dbReference>
<keyword evidence="4" id="KW-1185">Reference proteome</keyword>
<reference evidence="3 4" key="1">
    <citation type="submission" date="2020-02" db="EMBL/GenBank/DDBJ databases">
        <authorList>
            <person name="Ferguson B K."/>
        </authorList>
    </citation>
    <scope>NUCLEOTIDE SEQUENCE [LARGE SCALE GENOMIC DNA]</scope>
</reference>
<dbReference type="PANTHER" id="PTHR47331:SF1">
    <property type="entry name" value="GAG-LIKE PROTEIN"/>
    <property type="match status" value="1"/>
</dbReference>
<proteinExistence type="predicted"/>
<feature type="compositionally biased region" description="Polar residues" evidence="1">
    <location>
        <begin position="718"/>
        <end position="730"/>
    </location>
</feature>
<dbReference type="EMBL" id="CADCXU010023340">
    <property type="protein sequence ID" value="CAB0010842.1"/>
    <property type="molecule type" value="Genomic_DNA"/>
</dbReference>
<protein>
    <recommendedName>
        <fullName evidence="2">Integrase catalytic domain-containing protein</fullName>
    </recommendedName>
</protein>
<dbReference type="Gene3D" id="3.30.420.10">
    <property type="entry name" value="Ribonuclease H-like superfamily/Ribonuclease H"/>
    <property type="match status" value="2"/>
</dbReference>
<dbReference type="InterPro" id="IPR036397">
    <property type="entry name" value="RNaseH_sf"/>
</dbReference>
<dbReference type="OrthoDB" id="6582095at2759"/>
<evidence type="ECO:0000313" key="3">
    <source>
        <dbReference type="EMBL" id="CAB0010842.1"/>
    </source>
</evidence>
<evidence type="ECO:0000256" key="1">
    <source>
        <dbReference type="SAM" id="MobiDB-lite"/>
    </source>
</evidence>
<dbReference type="PROSITE" id="PS50994">
    <property type="entry name" value="INTEGRASE"/>
    <property type="match status" value="1"/>
</dbReference>
<dbReference type="InterPro" id="IPR041588">
    <property type="entry name" value="Integrase_H2C2"/>
</dbReference>
<gene>
    <name evidence="3" type="ORF">NTEN_LOCUS15837</name>
</gene>